<evidence type="ECO:0000313" key="7">
    <source>
        <dbReference type="EMBL" id="NOV44401.1"/>
    </source>
</evidence>
<evidence type="ECO:0000256" key="4">
    <source>
        <dbReference type="ARBA" id="ARBA00022989"/>
    </source>
</evidence>
<evidence type="ECO:0000256" key="6">
    <source>
        <dbReference type="RuleBase" id="RU363053"/>
    </source>
</evidence>
<dbReference type="GO" id="GO:0005739">
    <property type="term" value="C:mitochondrion"/>
    <property type="evidence" value="ECO:0007669"/>
    <property type="project" value="TreeGrafter"/>
</dbReference>
<dbReference type="EMBL" id="GIIL01000675">
    <property type="protein sequence ID" value="NOV44401.1"/>
    <property type="molecule type" value="Transcribed_RNA"/>
</dbReference>
<keyword evidence="5 6" id="KW-0472">Membrane</keyword>
<organism evidence="7">
    <name type="scientific">Xenopsylla cheopis</name>
    <name type="common">Oriental rat flea</name>
    <name type="synonym">Pulex cheopis</name>
    <dbReference type="NCBI Taxonomy" id="163159"/>
    <lineage>
        <taxon>Eukaryota</taxon>
        <taxon>Metazoa</taxon>
        <taxon>Ecdysozoa</taxon>
        <taxon>Arthropoda</taxon>
        <taxon>Hexapoda</taxon>
        <taxon>Insecta</taxon>
        <taxon>Pterygota</taxon>
        <taxon>Neoptera</taxon>
        <taxon>Endopterygota</taxon>
        <taxon>Siphonaptera</taxon>
        <taxon>Pulicidae</taxon>
        <taxon>Xenopsyllinae</taxon>
        <taxon>Xenopsylla</taxon>
    </lineage>
</organism>
<accession>A0A6M2DH28</accession>
<feature type="transmembrane region" description="Helical" evidence="6">
    <location>
        <begin position="108"/>
        <end position="129"/>
    </location>
</feature>
<comment type="subcellular location">
    <subcellularLocation>
        <location evidence="1">Membrane</location>
        <topology evidence="1">Multi-pass membrane protein</topology>
    </subcellularLocation>
</comment>
<dbReference type="PANTHER" id="PTHR11266:SF8">
    <property type="entry name" value="MPV17-LIKE PROTEIN 2"/>
    <property type="match status" value="1"/>
</dbReference>
<sequence length="209" mass="24325">MHPASITATRLLKEVIVNKVKTFSKTAFSNKYLLYTNVGISITLSAVGDVIEQHYEILKGELKKYDQLRTHHMSISGMTVGIICHHWYKFLDKRLPGRTIGIVMKKVIIDQIVCSPICISMFFITLAILEKTNKEELLEEIKKKAWRLYAAEWVVWPPAQILNFYILPHRFRVLYDNTISLGYDIYTSHVKHDPADNDRNHERKDSTYD</sequence>
<reference evidence="7" key="1">
    <citation type="submission" date="2020-03" db="EMBL/GenBank/DDBJ databases">
        <title>Transcriptomic Profiling of the Digestive Tract of the Rat Flea, Xenopsylla cheopis, Following Blood Feeding and Infection with Yersinia pestis.</title>
        <authorList>
            <person name="Bland D.M."/>
            <person name="Martens C.A."/>
            <person name="Virtaneva K."/>
            <person name="Kanakabandi K."/>
            <person name="Long D."/>
            <person name="Rosenke R."/>
            <person name="Saturday G.A."/>
            <person name="Hoyt F.H."/>
            <person name="Bruno D.P."/>
            <person name="Ribeiro J.M.C."/>
            <person name="Hinnebusch J."/>
        </authorList>
    </citation>
    <scope>NUCLEOTIDE SEQUENCE</scope>
</reference>
<dbReference type="GO" id="GO:0016020">
    <property type="term" value="C:membrane"/>
    <property type="evidence" value="ECO:0007669"/>
    <property type="project" value="UniProtKB-SubCell"/>
</dbReference>
<evidence type="ECO:0000256" key="5">
    <source>
        <dbReference type="ARBA" id="ARBA00023136"/>
    </source>
</evidence>
<dbReference type="PANTHER" id="PTHR11266">
    <property type="entry name" value="PEROXISOMAL MEMBRANE PROTEIN 2, PXMP2 MPV17"/>
    <property type="match status" value="1"/>
</dbReference>
<dbReference type="GO" id="GO:0061668">
    <property type="term" value="P:mitochondrial ribosome assembly"/>
    <property type="evidence" value="ECO:0007669"/>
    <property type="project" value="TreeGrafter"/>
</dbReference>
<dbReference type="Pfam" id="PF04117">
    <property type="entry name" value="Mpv17_PMP22"/>
    <property type="match status" value="1"/>
</dbReference>
<evidence type="ECO:0000256" key="1">
    <source>
        <dbReference type="ARBA" id="ARBA00004141"/>
    </source>
</evidence>
<evidence type="ECO:0000256" key="3">
    <source>
        <dbReference type="ARBA" id="ARBA00022692"/>
    </source>
</evidence>
<proteinExistence type="inferred from homology"/>
<keyword evidence="3 6" id="KW-0812">Transmembrane</keyword>
<protein>
    <submittedName>
        <fullName evidence="7">Putative conserved plasma membrane protein</fullName>
    </submittedName>
</protein>
<comment type="caution">
    <text evidence="6">Lacks conserved residue(s) required for the propagation of feature annotation.</text>
</comment>
<dbReference type="AlphaFoldDB" id="A0A6M2DH28"/>
<evidence type="ECO:0000256" key="2">
    <source>
        <dbReference type="ARBA" id="ARBA00006824"/>
    </source>
</evidence>
<name>A0A6M2DH28_XENCH</name>
<keyword evidence="4 6" id="KW-1133">Transmembrane helix</keyword>
<comment type="similarity">
    <text evidence="2 6">Belongs to the peroxisomal membrane protein PXMP2/4 family.</text>
</comment>
<dbReference type="InterPro" id="IPR007248">
    <property type="entry name" value="Mpv17_PMP22"/>
</dbReference>